<evidence type="ECO:0000259" key="3">
    <source>
        <dbReference type="Pfam" id="PF13556"/>
    </source>
</evidence>
<dbReference type="RefSeq" id="WP_127163959.1">
    <property type="nucleotide sequence ID" value="NZ_CP029822.1"/>
</dbReference>
<evidence type="ECO:0000259" key="4">
    <source>
        <dbReference type="Pfam" id="PF17853"/>
    </source>
</evidence>
<dbReference type="Pfam" id="PF05651">
    <property type="entry name" value="Diacid_rec"/>
    <property type="match status" value="1"/>
</dbReference>
<evidence type="ECO:0000313" key="5">
    <source>
        <dbReference type="EMBL" id="AZS51181.1"/>
    </source>
</evidence>
<evidence type="ECO:0000259" key="2">
    <source>
        <dbReference type="Pfam" id="PF05651"/>
    </source>
</evidence>
<sequence length="401" mass="45239">MSAYLLTSELAQRIVDKTMKIIGCNVNIIDTNGLIIGSGDPERIGELHEGAMMVLSLGRMISIDSKMSDDLHGVRPGVNLPLIIDDEVVGVIGLTGEPSALKQFGELVCMSAVMMMEQAKLLRSVAQETRLREELVLDLLQSKELTKRHYEWAQRLGIDLSVPRVAIVFGIDSDDLEVEVAIDEIKLLQNFLVAQNIGCLFAIRSLTEMIVLSPAMNQYGRWDIEEHKKRLAQLIVLSEQRGKLNIRTALGRYFEEGIDGNNNHLAYSYQTAYTTLMIGRQRMPDVKNYYYQDMPLPVLLNSLNTGWTASEFLIPLNRLKTQDTNGVLQKTLRTWFKHNLQMGNTAKALHVHRNTLEYRLTKVATITGLNIELLDDRLLMYIALQLDGKNSVEDALHETDD</sequence>
<organism evidence="5 6">
    <name type="scientific">Entomomonas moraniae</name>
    <dbReference type="NCBI Taxonomy" id="2213226"/>
    <lineage>
        <taxon>Bacteria</taxon>
        <taxon>Pseudomonadati</taxon>
        <taxon>Pseudomonadota</taxon>
        <taxon>Gammaproteobacteria</taxon>
        <taxon>Pseudomonadales</taxon>
        <taxon>Pseudomonadaceae</taxon>
        <taxon>Entomomonas</taxon>
    </lineage>
</organism>
<dbReference type="AlphaFoldDB" id="A0A3S9XFI6"/>
<dbReference type="KEGG" id="emo:DM558_10565"/>
<protein>
    <submittedName>
        <fullName evidence="5">Carbohydrate diacid regulon transcriptional regulator CdaR</fullName>
    </submittedName>
</protein>
<dbReference type="InterPro" id="IPR051448">
    <property type="entry name" value="CdaR-like_regulators"/>
</dbReference>
<dbReference type="EMBL" id="CP029822">
    <property type="protein sequence ID" value="AZS51181.1"/>
    <property type="molecule type" value="Genomic_DNA"/>
</dbReference>
<dbReference type="Pfam" id="PF13556">
    <property type="entry name" value="HTH_30"/>
    <property type="match status" value="1"/>
</dbReference>
<evidence type="ECO:0000256" key="1">
    <source>
        <dbReference type="ARBA" id="ARBA00006754"/>
    </source>
</evidence>
<reference evidence="6" key="1">
    <citation type="submission" date="2018-06" db="EMBL/GenBank/DDBJ databases">
        <title>Complete genome of Pseudomonas insecticola strain QZS01.</title>
        <authorList>
            <person name="Wang J."/>
            <person name="Su Q."/>
        </authorList>
    </citation>
    <scope>NUCLEOTIDE SEQUENCE [LARGE SCALE GENOMIC DNA]</scope>
    <source>
        <strain evidence="6">QZS01</strain>
    </source>
</reference>
<dbReference type="InterPro" id="IPR025736">
    <property type="entry name" value="PucR_C-HTH_dom"/>
</dbReference>
<feature type="domain" description="Putative sugar diacid recognition" evidence="2">
    <location>
        <begin position="6"/>
        <end position="139"/>
    </location>
</feature>
<gene>
    <name evidence="5" type="ORF">DM558_10565</name>
</gene>
<dbReference type="InterPro" id="IPR042070">
    <property type="entry name" value="PucR_C-HTH_sf"/>
</dbReference>
<dbReference type="InterPro" id="IPR041522">
    <property type="entry name" value="CdaR_GGDEF"/>
</dbReference>
<dbReference type="Pfam" id="PF17853">
    <property type="entry name" value="GGDEF_2"/>
    <property type="match status" value="1"/>
</dbReference>
<dbReference type="PANTHER" id="PTHR33744">
    <property type="entry name" value="CARBOHYDRATE DIACID REGULATOR"/>
    <property type="match status" value="1"/>
</dbReference>
<dbReference type="InterPro" id="IPR008599">
    <property type="entry name" value="Diacid_rec"/>
</dbReference>
<name>A0A3S9XFI6_9GAMM</name>
<dbReference type="Proteomes" id="UP000273143">
    <property type="component" value="Chromosome"/>
</dbReference>
<feature type="domain" description="CdaR GGDEF-like" evidence="4">
    <location>
        <begin position="150"/>
        <end position="255"/>
    </location>
</feature>
<evidence type="ECO:0000313" key="6">
    <source>
        <dbReference type="Proteomes" id="UP000273143"/>
    </source>
</evidence>
<proteinExistence type="inferred from homology"/>
<comment type="similarity">
    <text evidence="1">Belongs to the CdaR family.</text>
</comment>
<dbReference type="Gene3D" id="1.10.10.2840">
    <property type="entry name" value="PucR C-terminal helix-turn-helix domain"/>
    <property type="match status" value="1"/>
</dbReference>
<keyword evidence="6" id="KW-1185">Reference proteome</keyword>
<accession>A0A3S9XFI6</accession>
<feature type="domain" description="PucR C-terminal helix-turn-helix" evidence="3">
    <location>
        <begin position="328"/>
        <end position="385"/>
    </location>
</feature>
<dbReference type="PANTHER" id="PTHR33744:SF15">
    <property type="entry name" value="CARBOHYDRATE DIACID REGULATOR"/>
    <property type="match status" value="1"/>
</dbReference>